<proteinExistence type="predicted"/>
<sequence length="100" mass="11632">MPKKKNHEPTSREKGKKNQAPNVEENKSIKRPNKRSDSRCTPLKFRKIYDKLSLEKKQLVDEMGLGAFAHLPDFYINHKLLIELVRSYDIFSSTICTRVG</sequence>
<keyword evidence="3" id="KW-1185">Reference proteome</keyword>
<dbReference type="EMBL" id="JASCZI010272806">
    <property type="protein sequence ID" value="MED6223548.1"/>
    <property type="molecule type" value="Genomic_DNA"/>
</dbReference>
<evidence type="ECO:0000313" key="3">
    <source>
        <dbReference type="Proteomes" id="UP001341840"/>
    </source>
</evidence>
<name>A0ABU6ZNK5_9FABA</name>
<reference evidence="2 3" key="1">
    <citation type="journal article" date="2023" name="Plants (Basel)">
        <title>Bridging the Gap: Combining Genomics and Transcriptomics Approaches to Understand Stylosanthes scabra, an Orphan Legume from the Brazilian Caatinga.</title>
        <authorList>
            <person name="Ferreira-Neto J.R.C."/>
            <person name="da Silva M.D."/>
            <person name="Binneck E."/>
            <person name="de Melo N.F."/>
            <person name="da Silva R.H."/>
            <person name="de Melo A.L.T.M."/>
            <person name="Pandolfi V."/>
            <person name="Bustamante F.O."/>
            <person name="Brasileiro-Vidal A.C."/>
            <person name="Benko-Iseppon A.M."/>
        </authorList>
    </citation>
    <scope>NUCLEOTIDE SEQUENCE [LARGE SCALE GENOMIC DNA]</scope>
    <source>
        <tissue evidence="2">Leaves</tissue>
    </source>
</reference>
<gene>
    <name evidence="2" type="ORF">PIB30_075010</name>
</gene>
<evidence type="ECO:0000313" key="2">
    <source>
        <dbReference type="EMBL" id="MED6223548.1"/>
    </source>
</evidence>
<feature type="region of interest" description="Disordered" evidence="1">
    <location>
        <begin position="1"/>
        <end position="39"/>
    </location>
</feature>
<dbReference type="Proteomes" id="UP001341840">
    <property type="component" value="Unassembled WGS sequence"/>
</dbReference>
<protein>
    <submittedName>
        <fullName evidence="2">Uncharacterized protein</fullName>
    </submittedName>
</protein>
<organism evidence="2 3">
    <name type="scientific">Stylosanthes scabra</name>
    <dbReference type="NCBI Taxonomy" id="79078"/>
    <lineage>
        <taxon>Eukaryota</taxon>
        <taxon>Viridiplantae</taxon>
        <taxon>Streptophyta</taxon>
        <taxon>Embryophyta</taxon>
        <taxon>Tracheophyta</taxon>
        <taxon>Spermatophyta</taxon>
        <taxon>Magnoliopsida</taxon>
        <taxon>eudicotyledons</taxon>
        <taxon>Gunneridae</taxon>
        <taxon>Pentapetalae</taxon>
        <taxon>rosids</taxon>
        <taxon>fabids</taxon>
        <taxon>Fabales</taxon>
        <taxon>Fabaceae</taxon>
        <taxon>Papilionoideae</taxon>
        <taxon>50 kb inversion clade</taxon>
        <taxon>dalbergioids sensu lato</taxon>
        <taxon>Dalbergieae</taxon>
        <taxon>Pterocarpus clade</taxon>
        <taxon>Stylosanthes</taxon>
    </lineage>
</organism>
<comment type="caution">
    <text evidence="2">The sequence shown here is derived from an EMBL/GenBank/DDBJ whole genome shotgun (WGS) entry which is preliminary data.</text>
</comment>
<feature type="compositionally biased region" description="Basic and acidic residues" evidence="1">
    <location>
        <begin position="24"/>
        <end position="38"/>
    </location>
</feature>
<accession>A0ABU6ZNK5</accession>
<evidence type="ECO:0000256" key="1">
    <source>
        <dbReference type="SAM" id="MobiDB-lite"/>
    </source>
</evidence>